<reference evidence="2" key="1">
    <citation type="submission" date="2016-10" db="EMBL/GenBank/DDBJ databases">
        <authorList>
            <person name="Varghese N."/>
            <person name="Submissions S."/>
        </authorList>
    </citation>
    <scope>NUCLEOTIDE SEQUENCE [LARGE SCALE GENOMIC DNA]</scope>
    <source>
        <strain evidence="2">DSM 44654</strain>
    </source>
</reference>
<name>A0A1H5R9P0_9PSEU</name>
<dbReference type="Proteomes" id="UP000198878">
    <property type="component" value="Unassembled WGS sequence"/>
</dbReference>
<sequence length="125" mass="14678">MTRTLIATVETYPARTATVRTSYYDDGSRNFRLFVDGCRINDYATKRGVESALEKRDITDVTPWLVDDLANTLFYRIYRWDENGNPVYPTGFLFADRRHAQQRVDRYHADPLQAGREYDIEEVML</sequence>
<dbReference type="EMBL" id="FNUJ01000007">
    <property type="protein sequence ID" value="SEF34301.1"/>
    <property type="molecule type" value="Genomic_DNA"/>
</dbReference>
<keyword evidence="2" id="KW-1185">Reference proteome</keyword>
<evidence type="ECO:0000313" key="2">
    <source>
        <dbReference type="Proteomes" id="UP000198878"/>
    </source>
</evidence>
<dbReference type="STRING" id="218821.SAMN05421837_107311"/>
<organism evidence="1 2">
    <name type="scientific">Amycolatopsis pretoriensis</name>
    <dbReference type="NCBI Taxonomy" id="218821"/>
    <lineage>
        <taxon>Bacteria</taxon>
        <taxon>Bacillati</taxon>
        <taxon>Actinomycetota</taxon>
        <taxon>Actinomycetes</taxon>
        <taxon>Pseudonocardiales</taxon>
        <taxon>Pseudonocardiaceae</taxon>
        <taxon>Amycolatopsis</taxon>
    </lineage>
</organism>
<dbReference type="AlphaFoldDB" id="A0A1H5R9P0"/>
<gene>
    <name evidence="1" type="ORF">SAMN05421837_107311</name>
</gene>
<evidence type="ECO:0000313" key="1">
    <source>
        <dbReference type="EMBL" id="SEF34301.1"/>
    </source>
</evidence>
<dbReference type="RefSeq" id="WP_086681485.1">
    <property type="nucleotide sequence ID" value="NZ_FNUJ01000007.1"/>
</dbReference>
<accession>A0A1H5R9P0</accession>
<protein>
    <submittedName>
        <fullName evidence="1">Uncharacterized protein</fullName>
    </submittedName>
</protein>
<proteinExistence type="predicted"/>